<evidence type="ECO:0000256" key="8">
    <source>
        <dbReference type="ARBA" id="ARBA00025737"/>
    </source>
</evidence>
<keyword evidence="3" id="KW-0349">Heme</keyword>
<keyword evidence="13" id="KW-1185">Reference proteome</keyword>
<comment type="cofactor">
    <cofactor evidence="1">
        <name>heme b</name>
        <dbReference type="ChEBI" id="CHEBI:60344"/>
    </cofactor>
</comment>
<keyword evidence="5" id="KW-0732">Signal</keyword>
<dbReference type="GO" id="GO:0046872">
    <property type="term" value="F:metal ion binding"/>
    <property type="evidence" value="ECO:0007669"/>
    <property type="project" value="UniProtKB-KW"/>
</dbReference>
<dbReference type="RefSeq" id="WP_205290972.1">
    <property type="nucleotide sequence ID" value="NZ_CP074406.1"/>
</dbReference>
<dbReference type="AlphaFoldDB" id="A0A938Y5L6"/>
<evidence type="ECO:0000256" key="4">
    <source>
        <dbReference type="ARBA" id="ARBA00022723"/>
    </source>
</evidence>
<evidence type="ECO:0000256" key="1">
    <source>
        <dbReference type="ARBA" id="ARBA00001970"/>
    </source>
</evidence>
<gene>
    <name evidence="12" type="ORF">JK386_07100</name>
</gene>
<evidence type="ECO:0000259" key="11">
    <source>
        <dbReference type="Pfam" id="PF20628"/>
    </source>
</evidence>
<evidence type="ECO:0000256" key="2">
    <source>
        <dbReference type="ARBA" id="ARBA00022559"/>
    </source>
</evidence>
<comment type="caution">
    <text evidence="12">The sequence shown here is derived from an EMBL/GenBank/DDBJ whole genome shotgun (WGS) entry which is preliminary data.</text>
</comment>
<dbReference type="InterPro" id="IPR006311">
    <property type="entry name" value="TAT_signal"/>
</dbReference>
<reference evidence="12" key="1">
    <citation type="submission" date="2021-01" db="EMBL/GenBank/DDBJ databases">
        <title>Novel species in genus Nocardioides.</title>
        <authorList>
            <person name="Zhang G."/>
        </authorList>
    </citation>
    <scope>NUCLEOTIDE SEQUENCE</scope>
    <source>
        <strain evidence="12">Zg-536</strain>
    </source>
</reference>
<protein>
    <submittedName>
        <fullName evidence="12">Dyp-type peroxidase</fullName>
    </submittedName>
</protein>
<dbReference type="PANTHER" id="PTHR30521:SF4">
    <property type="entry name" value="DEFERROCHELATASE"/>
    <property type="match status" value="1"/>
</dbReference>
<comment type="similarity">
    <text evidence="8">Belongs to the DyP-type peroxidase family.</text>
</comment>
<feature type="compositionally biased region" description="Low complexity" evidence="9">
    <location>
        <begin position="38"/>
        <end position="52"/>
    </location>
</feature>
<proteinExistence type="inferred from homology"/>
<keyword evidence="7" id="KW-0408">Iron</keyword>
<dbReference type="PANTHER" id="PTHR30521">
    <property type="entry name" value="DEFERROCHELATASE/PEROXIDASE"/>
    <property type="match status" value="1"/>
</dbReference>
<evidence type="ECO:0000256" key="6">
    <source>
        <dbReference type="ARBA" id="ARBA00023002"/>
    </source>
</evidence>
<dbReference type="InterPro" id="IPR048327">
    <property type="entry name" value="Dyp_perox_N"/>
</dbReference>
<dbReference type="Proteomes" id="UP000663791">
    <property type="component" value="Unassembled WGS sequence"/>
</dbReference>
<dbReference type="GO" id="GO:0020037">
    <property type="term" value="F:heme binding"/>
    <property type="evidence" value="ECO:0007669"/>
    <property type="project" value="InterPro"/>
</dbReference>
<accession>A0A938Y5L6</accession>
<dbReference type="InterPro" id="IPR006314">
    <property type="entry name" value="Dyp_peroxidase"/>
</dbReference>
<feature type="domain" description="Dyp-type peroxidase C-terminal" evidence="11">
    <location>
        <begin position="226"/>
        <end position="406"/>
    </location>
</feature>
<keyword evidence="6" id="KW-0560">Oxidoreductase</keyword>
<dbReference type="NCBIfam" id="TIGR01413">
    <property type="entry name" value="Dyp_perox_fam"/>
    <property type="match status" value="1"/>
</dbReference>
<sequence length="425" mass="45789">MTGGPRWDRRRLLRTGAAAFGGAGAGWSTSALVAGSASADSASGSASGSVAAPTVIAPSPGAETVPPEGNHQPGVVTPPQAHLALVGWDLHEDATVEHLARMMRLLSDDARRLGQGEGALADTEPELAAHPSRLTVTFGFGPRVLRDLVPASRRPALAELPEFSRDRLRPEWGQSDVVAQICCDDPLTLAHARRMLVKDARAFADVRWIQQGFRNARGTLSQGTTMRNLMGQVDGTVNLAEAEPDFAPLVWADGTSGPEAFAGGTFLVVRRIRMQLERWDRVDRVGREAVVGRRLDTGAPLTGEAEFDEPDFEATDRFGFPVIDPASHIARVRHTTPEERFLRRSYNYTEPDDTRSSGEDSGLLFLAFAADPARQFVPVQQRMDEVDRLNDWIVTIGSAVYAVPPAAAEGGYVGQALLEGTGEQP</sequence>
<keyword evidence="4" id="KW-0479">Metal-binding</keyword>
<dbReference type="SUPFAM" id="SSF54909">
    <property type="entry name" value="Dimeric alpha+beta barrel"/>
    <property type="match status" value="1"/>
</dbReference>
<dbReference type="Pfam" id="PF04261">
    <property type="entry name" value="Dyp_perox_N"/>
    <property type="match status" value="1"/>
</dbReference>
<evidence type="ECO:0000256" key="5">
    <source>
        <dbReference type="ARBA" id="ARBA00022729"/>
    </source>
</evidence>
<dbReference type="PROSITE" id="PS51404">
    <property type="entry name" value="DYP_PEROXIDASE"/>
    <property type="match status" value="1"/>
</dbReference>
<evidence type="ECO:0000313" key="12">
    <source>
        <dbReference type="EMBL" id="MBM9459665.1"/>
    </source>
</evidence>
<dbReference type="GO" id="GO:0005829">
    <property type="term" value="C:cytosol"/>
    <property type="evidence" value="ECO:0007669"/>
    <property type="project" value="TreeGrafter"/>
</dbReference>
<dbReference type="PROSITE" id="PS51318">
    <property type="entry name" value="TAT"/>
    <property type="match status" value="1"/>
</dbReference>
<dbReference type="EMBL" id="JAERTX010000005">
    <property type="protein sequence ID" value="MBM9459665.1"/>
    <property type="molecule type" value="Genomic_DNA"/>
</dbReference>
<dbReference type="Pfam" id="PF20628">
    <property type="entry name" value="Dyp_perox_C"/>
    <property type="match status" value="1"/>
</dbReference>
<dbReference type="InterPro" id="IPR011008">
    <property type="entry name" value="Dimeric_a/b-barrel"/>
</dbReference>
<keyword evidence="2 12" id="KW-0575">Peroxidase</keyword>
<evidence type="ECO:0000256" key="7">
    <source>
        <dbReference type="ARBA" id="ARBA00023004"/>
    </source>
</evidence>
<evidence type="ECO:0000313" key="13">
    <source>
        <dbReference type="Proteomes" id="UP000663791"/>
    </source>
</evidence>
<evidence type="ECO:0000256" key="9">
    <source>
        <dbReference type="SAM" id="MobiDB-lite"/>
    </source>
</evidence>
<evidence type="ECO:0000256" key="3">
    <source>
        <dbReference type="ARBA" id="ARBA00022617"/>
    </source>
</evidence>
<evidence type="ECO:0000259" key="10">
    <source>
        <dbReference type="Pfam" id="PF04261"/>
    </source>
</evidence>
<dbReference type="GO" id="GO:0004601">
    <property type="term" value="F:peroxidase activity"/>
    <property type="evidence" value="ECO:0007669"/>
    <property type="project" value="UniProtKB-KW"/>
</dbReference>
<organism evidence="12 13">
    <name type="scientific">Nocardioides faecalis</name>
    <dbReference type="NCBI Taxonomy" id="2803858"/>
    <lineage>
        <taxon>Bacteria</taxon>
        <taxon>Bacillati</taxon>
        <taxon>Actinomycetota</taxon>
        <taxon>Actinomycetes</taxon>
        <taxon>Propionibacteriales</taxon>
        <taxon>Nocardioidaceae</taxon>
        <taxon>Nocardioides</taxon>
    </lineage>
</organism>
<dbReference type="InterPro" id="IPR048328">
    <property type="entry name" value="Dyp_perox_C"/>
</dbReference>
<feature type="domain" description="Dyp-type peroxidase N-terminal" evidence="10">
    <location>
        <begin position="72"/>
        <end position="214"/>
    </location>
</feature>
<feature type="region of interest" description="Disordered" evidence="9">
    <location>
        <begin position="38"/>
        <end position="73"/>
    </location>
</feature>
<name>A0A938Y5L6_9ACTN</name>